<name>A0A4S2MZJ8_9PEZI</name>
<reference evidence="1 2" key="1">
    <citation type="submission" date="2019-04" db="EMBL/GenBank/DDBJ databases">
        <title>Comparative genomics and transcriptomics to analyze fruiting body development in filamentous ascomycetes.</title>
        <authorList>
            <consortium name="DOE Joint Genome Institute"/>
            <person name="Lutkenhaus R."/>
            <person name="Traeger S."/>
            <person name="Breuer J."/>
            <person name="Kuo A."/>
            <person name="Lipzen A."/>
            <person name="Pangilinan J."/>
            <person name="Dilworth D."/>
            <person name="Sandor L."/>
            <person name="Poggeler S."/>
            <person name="Barry K."/>
            <person name="Grigoriev I.V."/>
            <person name="Nowrousian M."/>
        </authorList>
    </citation>
    <scope>NUCLEOTIDE SEQUENCE [LARGE SCALE GENOMIC DNA]</scope>
    <source>
        <strain evidence="1 2">CBS 389.68</strain>
    </source>
</reference>
<dbReference type="AlphaFoldDB" id="A0A4S2MZJ8"/>
<accession>A0A4S2MZJ8</accession>
<organism evidence="1 2">
    <name type="scientific">Ascodesmis nigricans</name>
    <dbReference type="NCBI Taxonomy" id="341454"/>
    <lineage>
        <taxon>Eukaryota</taxon>
        <taxon>Fungi</taxon>
        <taxon>Dikarya</taxon>
        <taxon>Ascomycota</taxon>
        <taxon>Pezizomycotina</taxon>
        <taxon>Pezizomycetes</taxon>
        <taxon>Pezizales</taxon>
        <taxon>Ascodesmidaceae</taxon>
        <taxon>Ascodesmis</taxon>
    </lineage>
</organism>
<sequence length="196" mass="22114">MKFTLVCAVDRERFTRLGGNVAVYIKTPGDSSASLFFSFSTSRHNIPRQRFCTSSSPALNRPRFSRLTFGRVSRCLSPPPPPSDEQRTPWTHNSGHFTEYATPALRKRGLTTEADAGQHHIRWDRRVGPVGTFRCHLTWSWSVMTSWCQCTDNWKKNCRCGQYATDANPQQDDNLFSSAIRHWLGGGSMPCDTGPA</sequence>
<gene>
    <name evidence="1" type="ORF">EX30DRAFT_340122</name>
</gene>
<dbReference type="EMBL" id="ML220116">
    <property type="protein sequence ID" value="TGZ82238.1"/>
    <property type="molecule type" value="Genomic_DNA"/>
</dbReference>
<evidence type="ECO:0000313" key="1">
    <source>
        <dbReference type="EMBL" id="TGZ82238.1"/>
    </source>
</evidence>
<proteinExistence type="predicted"/>
<dbReference type="Proteomes" id="UP000298138">
    <property type="component" value="Unassembled WGS sequence"/>
</dbReference>
<protein>
    <submittedName>
        <fullName evidence="1">Uncharacterized protein</fullName>
    </submittedName>
</protein>
<dbReference type="InParanoid" id="A0A4S2MZJ8"/>
<evidence type="ECO:0000313" key="2">
    <source>
        <dbReference type="Proteomes" id="UP000298138"/>
    </source>
</evidence>
<keyword evidence="2" id="KW-1185">Reference proteome</keyword>